<keyword evidence="3" id="KW-0479">Metal-binding</keyword>
<sequence>MRVLLIGVLAAVAGCGSSAGGSSSDGPRVVATTTQLADMARNVAPNADVTAILTANTDPHAYEVRPDDVKALAKADVVLRSGGETDEWLEGALESAGVSDDKIVDAGAAAGLEGDDPHWWQDPRKAEKAATAIGRGIEGADPGPYVEKLHALDRQVQACIDAVPAGERLLVTSHDALGYYARRYGIRVVGTVIPSLSTSGQPSAGEVDALVKTIRETGVKTIFAESSVNAKVEDAIAREAGVTVGQKLWADSLGPEGSAGGTYIDSIEANTRALVAGFTGAPADCTFEDA</sequence>
<dbReference type="InterPro" id="IPR006128">
    <property type="entry name" value="Lipoprotein_PsaA-like"/>
</dbReference>
<comment type="subcellular location">
    <subcellularLocation>
        <location evidence="1">Cell envelope</location>
    </subcellularLocation>
</comment>
<dbReference type="GO" id="GO:0046872">
    <property type="term" value="F:metal ion binding"/>
    <property type="evidence" value="ECO:0007669"/>
    <property type="project" value="UniProtKB-KW"/>
</dbReference>
<keyword evidence="8" id="KW-1185">Reference proteome</keyword>
<evidence type="ECO:0000313" key="8">
    <source>
        <dbReference type="Proteomes" id="UP000278962"/>
    </source>
</evidence>
<evidence type="ECO:0000256" key="5">
    <source>
        <dbReference type="RuleBase" id="RU003512"/>
    </source>
</evidence>
<evidence type="ECO:0000256" key="6">
    <source>
        <dbReference type="SAM" id="SignalP"/>
    </source>
</evidence>
<name>A0A660L1K0_9ACTN</name>
<dbReference type="AlphaFoldDB" id="A0A660L1K0"/>
<dbReference type="PANTHER" id="PTHR42953">
    <property type="entry name" value="HIGH-AFFINITY ZINC UPTAKE SYSTEM PROTEIN ZNUA-RELATED"/>
    <property type="match status" value="1"/>
</dbReference>
<dbReference type="PROSITE" id="PS51257">
    <property type="entry name" value="PROKAR_LIPOPROTEIN"/>
    <property type="match status" value="1"/>
</dbReference>
<dbReference type="InterPro" id="IPR006127">
    <property type="entry name" value="ZnuA-like"/>
</dbReference>
<dbReference type="RefSeq" id="WP_121255708.1">
    <property type="nucleotide sequence ID" value="NZ_RBIL01000002.1"/>
</dbReference>
<evidence type="ECO:0000313" key="7">
    <source>
        <dbReference type="EMBL" id="RKQ87288.1"/>
    </source>
</evidence>
<keyword evidence="2 5" id="KW-0813">Transport</keyword>
<dbReference type="OrthoDB" id="9810636at2"/>
<dbReference type="Pfam" id="PF01297">
    <property type="entry name" value="ZnuA"/>
    <property type="match status" value="1"/>
</dbReference>
<dbReference type="InterPro" id="IPR050492">
    <property type="entry name" value="Bact_metal-bind_prot9"/>
</dbReference>
<comment type="similarity">
    <text evidence="5">Belongs to the bacterial solute-binding protein 9 family.</text>
</comment>
<protein>
    <submittedName>
        <fullName evidence="7">Zinc/manganese transport system substrate-binding protein/manganese/iron transport system substrate-binding protein</fullName>
    </submittedName>
</protein>
<dbReference type="GO" id="GO:0007155">
    <property type="term" value="P:cell adhesion"/>
    <property type="evidence" value="ECO:0007669"/>
    <property type="project" value="InterPro"/>
</dbReference>
<dbReference type="Gene3D" id="3.40.50.1980">
    <property type="entry name" value="Nitrogenase molybdenum iron protein domain"/>
    <property type="match status" value="2"/>
</dbReference>
<organism evidence="7 8">
    <name type="scientific">Solirubrobacter pauli</name>
    <dbReference type="NCBI Taxonomy" id="166793"/>
    <lineage>
        <taxon>Bacteria</taxon>
        <taxon>Bacillati</taxon>
        <taxon>Actinomycetota</taxon>
        <taxon>Thermoleophilia</taxon>
        <taxon>Solirubrobacterales</taxon>
        <taxon>Solirubrobacteraceae</taxon>
        <taxon>Solirubrobacter</taxon>
    </lineage>
</organism>
<accession>A0A660L1K0</accession>
<dbReference type="GO" id="GO:0030001">
    <property type="term" value="P:metal ion transport"/>
    <property type="evidence" value="ECO:0007669"/>
    <property type="project" value="InterPro"/>
</dbReference>
<reference evidence="7 8" key="1">
    <citation type="submission" date="2018-10" db="EMBL/GenBank/DDBJ databases">
        <title>Genomic Encyclopedia of Archaeal and Bacterial Type Strains, Phase II (KMG-II): from individual species to whole genera.</title>
        <authorList>
            <person name="Goeker M."/>
        </authorList>
    </citation>
    <scope>NUCLEOTIDE SEQUENCE [LARGE SCALE GENOMIC DNA]</scope>
    <source>
        <strain evidence="7 8">DSM 14954</strain>
    </source>
</reference>
<dbReference type="SUPFAM" id="SSF53807">
    <property type="entry name" value="Helical backbone' metal receptor"/>
    <property type="match status" value="1"/>
</dbReference>
<evidence type="ECO:0000256" key="3">
    <source>
        <dbReference type="ARBA" id="ARBA00022723"/>
    </source>
</evidence>
<dbReference type="PRINTS" id="PR00690">
    <property type="entry name" value="ADHESNFAMILY"/>
</dbReference>
<evidence type="ECO:0000256" key="2">
    <source>
        <dbReference type="ARBA" id="ARBA00022448"/>
    </source>
</evidence>
<evidence type="ECO:0000256" key="4">
    <source>
        <dbReference type="ARBA" id="ARBA00022729"/>
    </source>
</evidence>
<feature type="signal peptide" evidence="6">
    <location>
        <begin position="1"/>
        <end position="19"/>
    </location>
</feature>
<gene>
    <name evidence="7" type="ORF">C8N24_5309</name>
</gene>
<dbReference type="Proteomes" id="UP000278962">
    <property type="component" value="Unassembled WGS sequence"/>
</dbReference>
<comment type="caution">
    <text evidence="7">The sequence shown here is derived from an EMBL/GenBank/DDBJ whole genome shotgun (WGS) entry which is preliminary data.</text>
</comment>
<dbReference type="GO" id="GO:0030313">
    <property type="term" value="C:cell envelope"/>
    <property type="evidence" value="ECO:0007669"/>
    <property type="project" value="UniProtKB-SubCell"/>
</dbReference>
<evidence type="ECO:0000256" key="1">
    <source>
        <dbReference type="ARBA" id="ARBA00004196"/>
    </source>
</evidence>
<dbReference type="EMBL" id="RBIL01000002">
    <property type="protein sequence ID" value="RKQ87288.1"/>
    <property type="molecule type" value="Genomic_DNA"/>
</dbReference>
<feature type="chain" id="PRO_5024899355" evidence="6">
    <location>
        <begin position="20"/>
        <end position="290"/>
    </location>
</feature>
<dbReference type="PANTHER" id="PTHR42953:SF1">
    <property type="entry name" value="METAL-BINDING PROTEIN HI_0362-RELATED"/>
    <property type="match status" value="1"/>
</dbReference>
<proteinExistence type="inferred from homology"/>
<keyword evidence="4 6" id="KW-0732">Signal</keyword>